<feature type="region of interest" description="Disordered" evidence="1">
    <location>
        <begin position="137"/>
        <end position="166"/>
    </location>
</feature>
<proteinExistence type="predicted"/>
<protein>
    <submittedName>
        <fullName evidence="2">Uncharacterized protein</fullName>
    </submittedName>
</protein>
<organism evidence="2 3">
    <name type="scientific">Rhodocollybia butyracea</name>
    <dbReference type="NCBI Taxonomy" id="206335"/>
    <lineage>
        <taxon>Eukaryota</taxon>
        <taxon>Fungi</taxon>
        <taxon>Dikarya</taxon>
        <taxon>Basidiomycota</taxon>
        <taxon>Agaricomycotina</taxon>
        <taxon>Agaricomycetes</taxon>
        <taxon>Agaricomycetidae</taxon>
        <taxon>Agaricales</taxon>
        <taxon>Marasmiineae</taxon>
        <taxon>Omphalotaceae</taxon>
        <taxon>Rhodocollybia</taxon>
    </lineage>
</organism>
<keyword evidence="3" id="KW-1185">Reference proteome</keyword>
<sequence>MPIIHGPTTVKRLCYTEETDMPLKVIHIPSIAYRIVIYSLNTRPAPLQLSQPNEDYVPTCTPAPSTSALWTMCMKTYVRLTAYRPTGSSELQYEGSFLVLETSLHSRPIPNPTLHRPTEAHQAHLHARSLLLLKSKSTRIPNPKPKPIRKRNPTPKTHCHHSPPPTPYGRKFDSAYALAPFSHDRTTNYSYPFELTHPHISDVLPR</sequence>
<evidence type="ECO:0000313" key="3">
    <source>
        <dbReference type="Proteomes" id="UP000772434"/>
    </source>
</evidence>
<evidence type="ECO:0000313" key="2">
    <source>
        <dbReference type="EMBL" id="KAF9060536.1"/>
    </source>
</evidence>
<accession>A0A9P5PBZ7</accession>
<name>A0A9P5PBZ7_9AGAR</name>
<gene>
    <name evidence="2" type="ORF">BDP27DRAFT_1429969</name>
</gene>
<dbReference type="EMBL" id="JADNRY010000239">
    <property type="protein sequence ID" value="KAF9060536.1"/>
    <property type="molecule type" value="Genomic_DNA"/>
</dbReference>
<feature type="compositionally biased region" description="Basic residues" evidence="1">
    <location>
        <begin position="146"/>
        <end position="161"/>
    </location>
</feature>
<dbReference type="AlphaFoldDB" id="A0A9P5PBZ7"/>
<evidence type="ECO:0000256" key="1">
    <source>
        <dbReference type="SAM" id="MobiDB-lite"/>
    </source>
</evidence>
<reference evidence="2" key="1">
    <citation type="submission" date="2020-11" db="EMBL/GenBank/DDBJ databases">
        <authorList>
            <consortium name="DOE Joint Genome Institute"/>
            <person name="Ahrendt S."/>
            <person name="Riley R."/>
            <person name="Andreopoulos W."/>
            <person name="Labutti K."/>
            <person name="Pangilinan J."/>
            <person name="Ruiz-Duenas F.J."/>
            <person name="Barrasa J.M."/>
            <person name="Sanchez-Garcia M."/>
            <person name="Camarero S."/>
            <person name="Miyauchi S."/>
            <person name="Serrano A."/>
            <person name="Linde D."/>
            <person name="Babiker R."/>
            <person name="Drula E."/>
            <person name="Ayuso-Fernandez I."/>
            <person name="Pacheco R."/>
            <person name="Padilla G."/>
            <person name="Ferreira P."/>
            <person name="Barriuso J."/>
            <person name="Kellner H."/>
            <person name="Castanera R."/>
            <person name="Alfaro M."/>
            <person name="Ramirez L."/>
            <person name="Pisabarro A.G."/>
            <person name="Kuo A."/>
            <person name="Tritt A."/>
            <person name="Lipzen A."/>
            <person name="He G."/>
            <person name="Yan M."/>
            <person name="Ng V."/>
            <person name="Cullen D."/>
            <person name="Martin F."/>
            <person name="Rosso M.-N."/>
            <person name="Henrissat B."/>
            <person name="Hibbett D."/>
            <person name="Martinez A.T."/>
            <person name="Grigoriev I.V."/>
        </authorList>
    </citation>
    <scope>NUCLEOTIDE SEQUENCE</scope>
    <source>
        <strain evidence="2">AH 40177</strain>
    </source>
</reference>
<comment type="caution">
    <text evidence="2">The sequence shown here is derived from an EMBL/GenBank/DDBJ whole genome shotgun (WGS) entry which is preliminary data.</text>
</comment>
<dbReference type="Proteomes" id="UP000772434">
    <property type="component" value="Unassembled WGS sequence"/>
</dbReference>